<dbReference type="PANTHER" id="PTHR45754:SF3">
    <property type="entry name" value="METHYLENETETRAHYDROFOLATE REDUCTASE (NADPH)"/>
    <property type="match status" value="1"/>
</dbReference>
<protein>
    <recommendedName>
        <fullName evidence="9">Methylenetetrahydrofolate reductase</fullName>
    </recommendedName>
</protein>
<dbReference type="Pfam" id="PF02219">
    <property type="entry name" value="MTHFR"/>
    <property type="match status" value="1"/>
</dbReference>
<dbReference type="CDD" id="cd00537">
    <property type="entry name" value="MTHFR"/>
    <property type="match status" value="1"/>
</dbReference>
<dbReference type="GO" id="GO:0005829">
    <property type="term" value="C:cytosol"/>
    <property type="evidence" value="ECO:0007669"/>
    <property type="project" value="TreeGrafter"/>
</dbReference>
<dbReference type="GO" id="GO:0009086">
    <property type="term" value="P:methionine biosynthetic process"/>
    <property type="evidence" value="ECO:0007669"/>
    <property type="project" value="TreeGrafter"/>
</dbReference>
<evidence type="ECO:0000256" key="9">
    <source>
        <dbReference type="RuleBase" id="RU003862"/>
    </source>
</evidence>
<evidence type="ECO:0000313" key="11">
    <source>
        <dbReference type="Proteomes" id="UP000189670"/>
    </source>
</evidence>
<evidence type="ECO:0000256" key="5">
    <source>
        <dbReference type="ARBA" id="ARBA00022827"/>
    </source>
</evidence>
<evidence type="ECO:0000256" key="3">
    <source>
        <dbReference type="ARBA" id="ARBA00006743"/>
    </source>
</evidence>
<gene>
    <name evidence="10" type="ORF">OMM_01917</name>
</gene>
<evidence type="ECO:0000256" key="7">
    <source>
        <dbReference type="ARBA" id="ARBA00034478"/>
    </source>
</evidence>
<evidence type="ECO:0000313" key="10">
    <source>
        <dbReference type="EMBL" id="ETR72183.1"/>
    </source>
</evidence>
<dbReference type="UniPathway" id="UPA00193"/>
<accession>A0A1V1PBP1</accession>
<comment type="similarity">
    <text evidence="3 9">Belongs to the methylenetetrahydrofolate reductase family.</text>
</comment>
<name>A0A1V1PBP1_9BACT</name>
<comment type="pathway">
    <text evidence="7">Amino-acid biosynthesis; L-methionine biosynthesis via de novo pathway.</text>
</comment>
<sequence>MSTKTPSKLEKILVSGQLAVTSECGPPRGSDPEDITRKAELIKNHVDAINITDNQTSVTRMCSLAACIRLKLMGLEPVLQMVTRDRNRIALQSDILGAASYDIHNMLCLSGDHQSFGDCKLGQNVHDLDSIQLIQTVRMMRDEAKFIGGDDIKRPPKMFVGAAANPFADPFEIRVPRLAKKIAAGVEFIQTQCIYNLDLFEKWMEGVRERGLHEKVYILAGLTPMKSAGMARYMKNRVPGMDVPDEVVKRLAGVPKDKQAQEGIDICIESIERLKSVEGVRGFHVMAIEWEEKVPEIVERAGLHPRPTISE</sequence>
<dbReference type="PANTHER" id="PTHR45754">
    <property type="entry name" value="METHYLENETETRAHYDROFOLATE REDUCTASE"/>
    <property type="match status" value="1"/>
</dbReference>
<comment type="catalytic activity">
    <reaction evidence="8">
        <text>(6S)-5-methyl-5,6,7,8-tetrahydrofolate + NAD(+) = (6R)-5,10-methylene-5,6,7,8-tetrahydrofolate + NADH + H(+)</text>
        <dbReference type="Rhea" id="RHEA:19821"/>
        <dbReference type="ChEBI" id="CHEBI:15378"/>
        <dbReference type="ChEBI" id="CHEBI:15636"/>
        <dbReference type="ChEBI" id="CHEBI:18608"/>
        <dbReference type="ChEBI" id="CHEBI:57540"/>
        <dbReference type="ChEBI" id="CHEBI:57945"/>
        <dbReference type="EC" id="1.5.1.54"/>
    </reaction>
    <physiologicalReaction direction="right-to-left" evidence="8">
        <dbReference type="Rhea" id="RHEA:19823"/>
    </physiologicalReaction>
</comment>
<evidence type="ECO:0000256" key="1">
    <source>
        <dbReference type="ARBA" id="ARBA00001974"/>
    </source>
</evidence>
<reference evidence="11" key="1">
    <citation type="submission" date="2012-11" db="EMBL/GenBank/DDBJ databases">
        <authorList>
            <person name="Lucero-Rivera Y.E."/>
            <person name="Tovar-Ramirez D."/>
        </authorList>
    </citation>
    <scope>NUCLEOTIDE SEQUENCE [LARGE SCALE GENOMIC DNA]</scope>
    <source>
        <strain evidence="11">Araruama</strain>
    </source>
</reference>
<comment type="caution">
    <text evidence="10">The sequence shown here is derived from an EMBL/GenBank/DDBJ whole genome shotgun (WGS) entry which is preliminary data.</text>
</comment>
<dbReference type="EMBL" id="ATBP01000175">
    <property type="protein sequence ID" value="ETR72183.1"/>
    <property type="molecule type" value="Genomic_DNA"/>
</dbReference>
<dbReference type="AlphaFoldDB" id="A0A1V1PBP1"/>
<keyword evidence="5 9" id="KW-0274">FAD</keyword>
<dbReference type="InterPro" id="IPR029041">
    <property type="entry name" value="FAD-linked_oxidoreductase-like"/>
</dbReference>
<keyword evidence="4 9" id="KW-0285">Flavoprotein</keyword>
<comment type="pathway">
    <text evidence="2 9">One-carbon metabolism; tetrahydrofolate interconversion.</text>
</comment>
<dbReference type="Gene3D" id="3.20.20.220">
    <property type="match status" value="1"/>
</dbReference>
<dbReference type="SUPFAM" id="SSF51730">
    <property type="entry name" value="FAD-linked oxidoreductase"/>
    <property type="match status" value="1"/>
</dbReference>
<organism evidence="10 11">
    <name type="scientific">Candidatus Magnetoglobus multicellularis str. Araruama</name>
    <dbReference type="NCBI Taxonomy" id="890399"/>
    <lineage>
        <taxon>Bacteria</taxon>
        <taxon>Pseudomonadati</taxon>
        <taxon>Thermodesulfobacteriota</taxon>
        <taxon>Desulfobacteria</taxon>
        <taxon>Desulfobacterales</taxon>
        <taxon>Desulfobacteraceae</taxon>
        <taxon>Candidatus Magnetoglobus</taxon>
    </lineage>
</organism>
<evidence type="ECO:0000256" key="6">
    <source>
        <dbReference type="ARBA" id="ARBA00023002"/>
    </source>
</evidence>
<evidence type="ECO:0000256" key="2">
    <source>
        <dbReference type="ARBA" id="ARBA00004777"/>
    </source>
</evidence>
<evidence type="ECO:0000256" key="4">
    <source>
        <dbReference type="ARBA" id="ARBA00022630"/>
    </source>
</evidence>
<proteinExistence type="inferred from homology"/>
<dbReference type="GO" id="GO:0106312">
    <property type="term" value="F:methylenetetrahydrofolate reductase (NADH) activity"/>
    <property type="evidence" value="ECO:0007669"/>
    <property type="project" value="UniProtKB-EC"/>
</dbReference>
<comment type="cofactor">
    <cofactor evidence="1 9">
        <name>FAD</name>
        <dbReference type="ChEBI" id="CHEBI:57692"/>
    </cofactor>
</comment>
<evidence type="ECO:0000256" key="8">
    <source>
        <dbReference type="ARBA" id="ARBA00048628"/>
    </source>
</evidence>
<dbReference type="GO" id="GO:0071949">
    <property type="term" value="F:FAD binding"/>
    <property type="evidence" value="ECO:0007669"/>
    <property type="project" value="TreeGrafter"/>
</dbReference>
<keyword evidence="6 9" id="KW-0560">Oxidoreductase</keyword>
<dbReference type="GO" id="GO:0035999">
    <property type="term" value="P:tetrahydrofolate interconversion"/>
    <property type="evidence" value="ECO:0007669"/>
    <property type="project" value="UniProtKB-UniPathway"/>
</dbReference>
<dbReference type="Proteomes" id="UP000189670">
    <property type="component" value="Unassembled WGS sequence"/>
</dbReference>
<dbReference type="InterPro" id="IPR003171">
    <property type="entry name" value="Mehydrof_redctse-like"/>
</dbReference>